<dbReference type="PROSITE" id="PS00136">
    <property type="entry name" value="SUBTILASE_ASP"/>
    <property type="match status" value="1"/>
</dbReference>
<dbReference type="InterPro" id="IPR036852">
    <property type="entry name" value="Peptidase_S8/S53_dom_sf"/>
</dbReference>
<dbReference type="InterPro" id="IPR015500">
    <property type="entry name" value="Peptidase_S8_subtilisin-rel"/>
</dbReference>
<dbReference type="InterPro" id="IPR050131">
    <property type="entry name" value="Peptidase_S8_subtilisin-like"/>
</dbReference>
<sequence>MFSAAAASLLLLPLALAAPAQRSELAPVLVPRNAPPVEGMFIVRMKKSAAKGGSVSSAIASIGAEAHYTYSHAFSGFAATLKPDEVEKLRANPDVDYIEQDAVVSIFESQPGADWGLARLSNPTPNTTTYTYDGSAGEGTCAYIIDTGVDAKHPEFEGRAKFLANYADKEDTDGHGHGTHVAGTIGSKTYGVAKKTTIFGVKVLDANGSGSNSAVIKGMDFVAKDAASQKCPKGVVVNMSLGGSFSKAVNTAAANVVKSGLFLAVAAGNDGADASEYSPASEPSVCTVGATTRVDALASYSNIGSVVDVLAPGSNITSTWINGKTKSISGTSMASPHVAGIGAYFLGAGKKVEGLCEHIAKQALKGAVTGVPGGTQNLLINNGYQKS</sequence>
<keyword evidence="4 6" id="KW-0378">Hydrolase</keyword>
<dbReference type="InterPro" id="IPR010259">
    <property type="entry name" value="S8pro/Inhibitor_I9"/>
</dbReference>
<gene>
    <name evidence="11" type="ORF">XA68_13086</name>
</gene>
<reference evidence="11 12" key="2">
    <citation type="journal article" date="2017" name="Sci. Rep.">
        <title>Ant-infecting Ophiocordyceps genomes reveal a high diversity of potential behavioral manipulation genes and a possible major role for enterotoxins.</title>
        <authorList>
            <person name="de Bekker C."/>
            <person name="Ohm R.A."/>
            <person name="Evans H.C."/>
            <person name="Brachmann A."/>
            <person name="Hughes D.P."/>
        </authorList>
    </citation>
    <scope>NUCLEOTIDE SEQUENCE [LARGE SCALE GENOMIC DNA]</scope>
    <source>
        <strain evidence="11 12">SC16a</strain>
    </source>
</reference>
<dbReference type="Gene3D" id="3.30.70.80">
    <property type="entry name" value="Peptidase S8 propeptide/proteinase inhibitor I9"/>
    <property type="match status" value="1"/>
</dbReference>
<accession>A0A2A9PDD0</accession>
<dbReference type="CDD" id="cd04077">
    <property type="entry name" value="Peptidases_S8_PCSK9_ProteinaseK_like"/>
    <property type="match status" value="1"/>
</dbReference>
<evidence type="ECO:0000256" key="5">
    <source>
        <dbReference type="ARBA" id="ARBA00022825"/>
    </source>
</evidence>
<dbReference type="PRINTS" id="PR00723">
    <property type="entry name" value="SUBTILISIN"/>
</dbReference>
<dbReference type="PROSITE" id="PS00138">
    <property type="entry name" value="SUBTILASE_SER"/>
    <property type="match status" value="1"/>
</dbReference>
<dbReference type="GO" id="GO:0006508">
    <property type="term" value="P:proteolysis"/>
    <property type="evidence" value="ECO:0007669"/>
    <property type="project" value="UniProtKB-KW"/>
</dbReference>
<evidence type="ECO:0000256" key="1">
    <source>
        <dbReference type="ARBA" id="ARBA00011073"/>
    </source>
</evidence>
<keyword evidence="5 6" id="KW-0720">Serine protease</keyword>
<dbReference type="PROSITE" id="PS00137">
    <property type="entry name" value="SUBTILASE_HIS"/>
    <property type="match status" value="1"/>
</dbReference>
<dbReference type="InterPro" id="IPR034193">
    <property type="entry name" value="PCSK9_ProteinaseK-like"/>
</dbReference>
<name>A0A2A9PDD0_OPHUN</name>
<dbReference type="SUPFAM" id="SSF52743">
    <property type="entry name" value="Subtilisin-like"/>
    <property type="match status" value="1"/>
</dbReference>
<dbReference type="FunFam" id="3.40.50.200:FF:000014">
    <property type="entry name" value="Proteinase K"/>
    <property type="match status" value="1"/>
</dbReference>
<dbReference type="InterPro" id="IPR023827">
    <property type="entry name" value="Peptidase_S8_Asp-AS"/>
</dbReference>
<evidence type="ECO:0000259" key="9">
    <source>
        <dbReference type="Pfam" id="PF00082"/>
    </source>
</evidence>
<evidence type="ECO:0000256" key="6">
    <source>
        <dbReference type="PROSITE-ProRule" id="PRU01240"/>
    </source>
</evidence>
<evidence type="ECO:0000313" key="12">
    <source>
        <dbReference type="Proteomes" id="UP000037136"/>
    </source>
</evidence>
<evidence type="ECO:0000256" key="4">
    <source>
        <dbReference type="ARBA" id="ARBA00022801"/>
    </source>
</evidence>
<evidence type="ECO:0000256" key="3">
    <source>
        <dbReference type="ARBA" id="ARBA00022729"/>
    </source>
</evidence>
<reference evidence="11 12" key="1">
    <citation type="journal article" date="2015" name="BMC Genomics">
        <title>Gene expression during zombie ant biting behavior reflects the complexity underlying fungal parasitic behavioral manipulation.</title>
        <authorList>
            <person name="de Bekker C."/>
            <person name="Ohm R.A."/>
            <person name="Loreto R.G."/>
            <person name="Sebastian A."/>
            <person name="Albert I."/>
            <person name="Merrow M."/>
            <person name="Brachmann A."/>
            <person name="Hughes D.P."/>
        </authorList>
    </citation>
    <scope>NUCLEOTIDE SEQUENCE [LARGE SCALE GENOMIC DNA]</scope>
    <source>
        <strain evidence="11 12">SC16a</strain>
    </source>
</reference>
<dbReference type="AlphaFoldDB" id="A0A2A9PDD0"/>
<keyword evidence="12" id="KW-1185">Reference proteome</keyword>
<dbReference type="InterPro" id="IPR000209">
    <property type="entry name" value="Peptidase_S8/S53_dom"/>
</dbReference>
<feature type="active site" description="Charge relay system" evidence="6">
    <location>
        <position position="146"/>
    </location>
</feature>
<feature type="chain" id="PRO_5012428117" description="Subtilisin-like protease" evidence="8">
    <location>
        <begin position="18"/>
        <end position="387"/>
    </location>
</feature>
<feature type="domain" description="Inhibitor I9" evidence="10">
    <location>
        <begin position="57"/>
        <end position="106"/>
    </location>
</feature>
<keyword evidence="3 8" id="KW-0732">Signal</keyword>
<dbReference type="Gene3D" id="3.40.50.200">
    <property type="entry name" value="Peptidase S8/S53 domain"/>
    <property type="match status" value="1"/>
</dbReference>
<dbReference type="InterPro" id="IPR023828">
    <property type="entry name" value="Peptidase_S8_Ser-AS"/>
</dbReference>
<comment type="caution">
    <text evidence="11">The sequence shown here is derived from an EMBL/GenBank/DDBJ whole genome shotgun (WGS) entry which is preliminary data.</text>
</comment>
<dbReference type="PANTHER" id="PTHR43806:SF58">
    <property type="entry name" value="ALKALINE PROTEASE 1-RELATED"/>
    <property type="match status" value="1"/>
</dbReference>
<dbReference type="Proteomes" id="UP000037136">
    <property type="component" value="Unassembled WGS sequence"/>
</dbReference>
<dbReference type="Pfam" id="PF05922">
    <property type="entry name" value="Inhibitor_I9"/>
    <property type="match status" value="1"/>
</dbReference>
<dbReference type="PANTHER" id="PTHR43806">
    <property type="entry name" value="PEPTIDASE S8"/>
    <property type="match status" value="1"/>
</dbReference>
<feature type="active site" description="Charge relay system" evidence="6">
    <location>
        <position position="332"/>
    </location>
</feature>
<organism evidence="11 12">
    <name type="scientific">Ophiocordyceps unilateralis</name>
    <name type="common">Zombie-ant fungus</name>
    <name type="synonym">Torrubia unilateralis</name>
    <dbReference type="NCBI Taxonomy" id="268505"/>
    <lineage>
        <taxon>Eukaryota</taxon>
        <taxon>Fungi</taxon>
        <taxon>Dikarya</taxon>
        <taxon>Ascomycota</taxon>
        <taxon>Pezizomycotina</taxon>
        <taxon>Sordariomycetes</taxon>
        <taxon>Hypocreomycetidae</taxon>
        <taxon>Hypocreales</taxon>
        <taxon>Ophiocordycipitaceae</taxon>
        <taxon>Ophiocordyceps</taxon>
    </lineage>
</organism>
<feature type="active site" description="Charge relay system" evidence="6">
    <location>
        <position position="177"/>
    </location>
</feature>
<dbReference type="GO" id="GO:0005576">
    <property type="term" value="C:extracellular region"/>
    <property type="evidence" value="ECO:0007669"/>
    <property type="project" value="UniProtKB-ARBA"/>
</dbReference>
<keyword evidence="2 6" id="KW-0645">Protease</keyword>
<evidence type="ECO:0000256" key="7">
    <source>
        <dbReference type="RuleBase" id="RU003355"/>
    </source>
</evidence>
<dbReference type="InterPro" id="IPR037045">
    <property type="entry name" value="S8pro/Inhibitor_I9_sf"/>
</dbReference>
<protein>
    <recommendedName>
        <fullName evidence="13">Subtilisin-like protease</fullName>
    </recommendedName>
</protein>
<proteinExistence type="inferred from homology"/>
<dbReference type="GO" id="GO:0004252">
    <property type="term" value="F:serine-type endopeptidase activity"/>
    <property type="evidence" value="ECO:0007669"/>
    <property type="project" value="UniProtKB-UniRule"/>
</dbReference>
<dbReference type="SUPFAM" id="SSF54897">
    <property type="entry name" value="Protease propeptides/inhibitors"/>
    <property type="match status" value="1"/>
</dbReference>
<dbReference type="PROSITE" id="PS51892">
    <property type="entry name" value="SUBTILASE"/>
    <property type="match status" value="1"/>
</dbReference>
<feature type="domain" description="Peptidase S8/S53" evidence="9">
    <location>
        <begin position="144"/>
        <end position="351"/>
    </location>
</feature>
<evidence type="ECO:0008006" key="13">
    <source>
        <dbReference type="Google" id="ProtNLM"/>
    </source>
</evidence>
<comment type="similarity">
    <text evidence="1 6 7">Belongs to the peptidase S8 family.</text>
</comment>
<evidence type="ECO:0000259" key="10">
    <source>
        <dbReference type="Pfam" id="PF05922"/>
    </source>
</evidence>
<dbReference type="InterPro" id="IPR022398">
    <property type="entry name" value="Peptidase_S8_His-AS"/>
</dbReference>
<dbReference type="Pfam" id="PF00082">
    <property type="entry name" value="Peptidase_S8"/>
    <property type="match status" value="1"/>
</dbReference>
<feature type="signal peptide" evidence="8">
    <location>
        <begin position="1"/>
        <end position="17"/>
    </location>
</feature>
<evidence type="ECO:0000256" key="8">
    <source>
        <dbReference type="SAM" id="SignalP"/>
    </source>
</evidence>
<dbReference type="EMBL" id="LAZP02000247">
    <property type="protein sequence ID" value="PFH58880.1"/>
    <property type="molecule type" value="Genomic_DNA"/>
</dbReference>
<dbReference type="STRING" id="268505.A0A2A9PDD0"/>
<evidence type="ECO:0000256" key="2">
    <source>
        <dbReference type="ARBA" id="ARBA00022670"/>
    </source>
</evidence>
<dbReference type="OrthoDB" id="206201at2759"/>
<evidence type="ECO:0000313" key="11">
    <source>
        <dbReference type="EMBL" id="PFH58880.1"/>
    </source>
</evidence>